<sequence length="631" mass="74538">MDKQQESIFEPEPITAIIQVESESCADLHLKSQTELSPNLKPTLKLCPMDLVFKQPHLLRNCLRDLRSYITLSNTNSFYYNLVNQSKIKKLQILMKPKLKLLVQKNGELSPSHFLDFLIKDDKDFDDFVKNFDVNSSFGIEHINFELYYENSSFVENKTCLMKINYYLNTIMNKFPLCIRIIVKENSVFRQKGDKSKSTFLKILKTIQLQRLDILFQNEENVIRQVRKCIKSEKILKLNNPRLRKVKIFTLFYFFDSHQYETLKIVLQLLNFTKVTNRNFFNFQIKLSFFEGLKNIFLTSVIEHLTIIQNQEITFHYTTKTPTILININENTLFTYKNDKDEPEKPFYLFSSVRNVQCFHKVVHLKINFTDDFQPKYQWESLITLLSGIDTRLESLKKYELIDSAGFINAMIGNERILKLLLLIGGNKLLQLTISLCFVRMPNLIALISQGYPELKSLTIYSMDMNFKLHNNIYTAKDYFMPLVNLEHLEYPSRPFVNHQFPTKLRRLDYYVLSSKIKVHSNAILVGNNRLLRHQVELNQQQKYKSQNENFVLDNSISENFDVLLKILERAGISKTNWIKDHEYKSKCLQQQDTYLQVTLPFRHIFIKRISNKLVKCSQLMTLSDFDMNIH</sequence>
<protein>
    <submittedName>
        <fullName evidence="2">F-box domain-containing protein</fullName>
    </submittedName>
</protein>
<accession>A0AC35TLF1</accession>
<organism evidence="1 2">
    <name type="scientific">Rhabditophanes sp. KR3021</name>
    <dbReference type="NCBI Taxonomy" id="114890"/>
    <lineage>
        <taxon>Eukaryota</taxon>
        <taxon>Metazoa</taxon>
        <taxon>Ecdysozoa</taxon>
        <taxon>Nematoda</taxon>
        <taxon>Chromadorea</taxon>
        <taxon>Rhabditida</taxon>
        <taxon>Tylenchina</taxon>
        <taxon>Panagrolaimomorpha</taxon>
        <taxon>Strongyloidoidea</taxon>
        <taxon>Alloionematidae</taxon>
        <taxon>Rhabditophanes</taxon>
    </lineage>
</organism>
<evidence type="ECO:0000313" key="2">
    <source>
        <dbReference type="WBParaSite" id="RSKR_0000192320.1"/>
    </source>
</evidence>
<reference evidence="2" key="1">
    <citation type="submission" date="2016-11" db="UniProtKB">
        <authorList>
            <consortium name="WormBaseParasite"/>
        </authorList>
    </citation>
    <scope>IDENTIFICATION</scope>
    <source>
        <strain evidence="2">KR3021</strain>
    </source>
</reference>
<evidence type="ECO:0000313" key="1">
    <source>
        <dbReference type="Proteomes" id="UP000095286"/>
    </source>
</evidence>
<dbReference type="WBParaSite" id="RSKR_0000192320.1">
    <property type="protein sequence ID" value="RSKR_0000192320.1"/>
    <property type="gene ID" value="RSKR_0000192320"/>
</dbReference>
<proteinExistence type="predicted"/>
<name>A0AC35TLF1_9BILA</name>
<dbReference type="Proteomes" id="UP000095286">
    <property type="component" value="Unplaced"/>
</dbReference>